<gene>
    <name evidence="2" type="ORF">BDZ90DRAFT_229882</name>
</gene>
<name>A0A316V635_9BASI</name>
<evidence type="ECO:0000313" key="3">
    <source>
        <dbReference type="Proteomes" id="UP000245884"/>
    </source>
</evidence>
<evidence type="ECO:0000256" key="1">
    <source>
        <dbReference type="SAM" id="MobiDB-lite"/>
    </source>
</evidence>
<dbReference type="Proteomes" id="UP000245884">
    <property type="component" value="Unassembled WGS sequence"/>
</dbReference>
<organism evidence="2 3">
    <name type="scientific">Jaminaea rosea</name>
    <dbReference type="NCBI Taxonomy" id="1569628"/>
    <lineage>
        <taxon>Eukaryota</taxon>
        <taxon>Fungi</taxon>
        <taxon>Dikarya</taxon>
        <taxon>Basidiomycota</taxon>
        <taxon>Ustilaginomycotina</taxon>
        <taxon>Exobasidiomycetes</taxon>
        <taxon>Microstromatales</taxon>
        <taxon>Microstromatales incertae sedis</taxon>
        <taxon>Jaminaea</taxon>
    </lineage>
</organism>
<protein>
    <submittedName>
        <fullName evidence="2">Uncharacterized protein</fullName>
    </submittedName>
</protein>
<dbReference type="EMBL" id="KZ819662">
    <property type="protein sequence ID" value="PWN30895.1"/>
    <property type="molecule type" value="Genomic_DNA"/>
</dbReference>
<accession>A0A316V635</accession>
<keyword evidence="3" id="KW-1185">Reference proteome</keyword>
<feature type="non-terminal residue" evidence="2">
    <location>
        <position position="1"/>
    </location>
</feature>
<proteinExistence type="predicted"/>
<feature type="compositionally biased region" description="Basic and acidic residues" evidence="1">
    <location>
        <begin position="39"/>
        <end position="49"/>
    </location>
</feature>
<dbReference type="RefSeq" id="XP_025365507.1">
    <property type="nucleotide sequence ID" value="XM_025505258.1"/>
</dbReference>
<sequence length="426" mass="47802">MSYQLDVFLAATALVCYAAYAISRWYLAQGGKGTGASSADKEGLSKEQPRMPPPRPDTTLTPETLDGHSARDHIFANKTIRYPYFQTMAHQPMLPEHWIEPDHFYRADLAYKKQLVETQGAVVCDTLPCVDEACGELLELLSQWLVTRYPRLFQWIEPGRIIHNLVTEERLDLYNPNGQLKSGTSALRVVSGLVQDDFLIAAPLQDGSWICAGGLVAFPGFYLLSDKIGLSLHDTHSPVPDFNEKLLKSVERSFTRMAADKPFERTSWGFTEPDDDLFWTPLAGPLPLHVGKNGARAQPVRPCHLQGRAPEAAQTEDASKLLLRLDHQTFVKMPRTGVIFFGVHPMRRPLSALEHSPLLPQLLLKIHQDSADRFLKYKDAPSYQNSVLPYLESLHRKQLESGVITEEDAADPASFRRFNDEAALDT</sequence>
<dbReference type="STRING" id="1569628.A0A316V635"/>
<dbReference type="OrthoDB" id="5043642at2759"/>
<dbReference type="InterPro" id="IPR021848">
    <property type="entry name" value="HODM_asu-like"/>
</dbReference>
<dbReference type="AlphaFoldDB" id="A0A316V635"/>
<dbReference type="Pfam" id="PF11927">
    <property type="entry name" value="HODM_asu-like"/>
    <property type="match status" value="1"/>
</dbReference>
<reference evidence="2 3" key="1">
    <citation type="journal article" date="2018" name="Mol. Biol. Evol.">
        <title>Broad Genomic Sampling Reveals a Smut Pathogenic Ancestry of the Fungal Clade Ustilaginomycotina.</title>
        <authorList>
            <person name="Kijpornyongpan T."/>
            <person name="Mondo S.J."/>
            <person name="Barry K."/>
            <person name="Sandor L."/>
            <person name="Lee J."/>
            <person name="Lipzen A."/>
            <person name="Pangilinan J."/>
            <person name="LaButti K."/>
            <person name="Hainaut M."/>
            <person name="Henrissat B."/>
            <person name="Grigoriev I.V."/>
            <person name="Spatafora J.W."/>
            <person name="Aime M.C."/>
        </authorList>
    </citation>
    <scope>NUCLEOTIDE SEQUENCE [LARGE SCALE GENOMIC DNA]</scope>
    <source>
        <strain evidence="2 3">MCA 5214</strain>
    </source>
</reference>
<evidence type="ECO:0000313" key="2">
    <source>
        <dbReference type="EMBL" id="PWN30895.1"/>
    </source>
</evidence>
<dbReference type="GeneID" id="37027081"/>
<feature type="region of interest" description="Disordered" evidence="1">
    <location>
        <begin position="36"/>
        <end position="66"/>
    </location>
</feature>